<dbReference type="InterPro" id="IPR016064">
    <property type="entry name" value="NAD/diacylglycerol_kinase_sf"/>
</dbReference>
<evidence type="ECO:0000256" key="5">
    <source>
        <dbReference type="ARBA" id="ARBA00047925"/>
    </source>
</evidence>
<dbReference type="InterPro" id="IPR002504">
    <property type="entry name" value="NADK"/>
</dbReference>
<keyword evidence="2 6" id="KW-0418">Kinase</keyword>
<dbReference type="Pfam" id="PF01513">
    <property type="entry name" value="NAD_kinase"/>
    <property type="match status" value="1"/>
</dbReference>
<proteinExistence type="predicted"/>
<dbReference type="SUPFAM" id="SSF111331">
    <property type="entry name" value="NAD kinase/diacylglycerol kinase-like"/>
    <property type="match status" value="1"/>
</dbReference>
<evidence type="ECO:0000313" key="6">
    <source>
        <dbReference type="EMBL" id="GAA5414792.1"/>
    </source>
</evidence>
<name>A0ABP9U9D5_9BACT</name>
<protein>
    <submittedName>
        <fullName evidence="6">NAD(+)/NADH kinase</fullName>
    </submittedName>
</protein>
<evidence type="ECO:0000256" key="1">
    <source>
        <dbReference type="ARBA" id="ARBA00022679"/>
    </source>
</evidence>
<dbReference type="RefSeq" id="WP_353289952.1">
    <property type="nucleotide sequence ID" value="NZ_BAABQM010000003.1"/>
</dbReference>
<gene>
    <name evidence="6" type="ORF">UREOM_5030</name>
</gene>
<accession>A0ABP9U9D5</accession>
<comment type="catalytic activity">
    <reaction evidence="5">
        <text>NAD(+) + ATP = ADP + NADP(+) + H(+)</text>
        <dbReference type="Rhea" id="RHEA:18629"/>
        <dbReference type="ChEBI" id="CHEBI:15378"/>
        <dbReference type="ChEBI" id="CHEBI:30616"/>
        <dbReference type="ChEBI" id="CHEBI:57540"/>
        <dbReference type="ChEBI" id="CHEBI:58349"/>
        <dbReference type="ChEBI" id="CHEBI:456216"/>
        <dbReference type="EC" id="2.7.1.23"/>
    </reaction>
</comment>
<sequence>MNNSPKRVKFHFFVKNPTVQEQIVKLMPSWIEDNDNYDLVIVLGGDGTFLHAMKEYVNESVDLLFINTGHVGFLSNIKNVQDLTQLNEQEFTTFQYLQATNVRNESTIAINEFTITRLSTSAHFSVAVDNQPFYSFFGSGLYVTTALGSSGLNRSFHGPLLFDDDSMCLFELGPSLYPNFKSLMQPLVLNKNHQLTITTDRLTDTFLKSDGQLVPLTDSTLTLQLQTSRARIINPFLTKNRIGKIKLTLLGD</sequence>
<keyword evidence="1" id="KW-0808">Transferase</keyword>
<dbReference type="InterPro" id="IPR017438">
    <property type="entry name" value="ATP-NAD_kinase_N"/>
</dbReference>
<dbReference type="Gene3D" id="2.60.200.30">
    <property type="entry name" value="Probable inorganic polyphosphate/atp-NAD kinase, domain 2"/>
    <property type="match status" value="1"/>
</dbReference>
<evidence type="ECO:0000313" key="7">
    <source>
        <dbReference type="Proteomes" id="UP001449582"/>
    </source>
</evidence>
<dbReference type="PANTHER" id="PTHR20275:SF0">
    <property type="entry name" value="NAD KINASE"/>
    <property type="match status" value="1"/>
</dbReference>
<organism evidence="6 7">
    <name type="scientific">Ureaplasma ceti</name>
    <dbReference type="NCBI Taxonomy" id="3119530"/>
    <lineage>
        <taxon>Bacteria</taxon>
        <taxon>Bacillati</taxon>
        <taxon>Mycoplasmatota</taxon>
        <taxon>Mycoplasmoidales</taxon>
        <taxon>Mycoplasmoidaceae</taxon>
        <taxon>Ureaplasma</taxon>
    </lineage>
</organism>
<comment type="caution">
    <text evidence="6">The sequence shown here is derived from an EMBL/GenBank/DDBJ whole genome shotgun (WGS) entry which is preliminary data.</text>
</comment>
<evidence type="ECO:0000256" key="4">
    <source>
        <dbReference type="ARBA" id="ARBA00023027"/>
    </source>
</evidence>
<evidence type="ECO:0000256" key="3">
    <source>
        <dbReference type="ARBA" id="ARBA00022857"/>
    </source>
</evidence>
<dbReference type="Proteomes" id="UP001449582">
    <property type="component" value="Unassembled WGS sequence"/>
</dbReference>
<evidence type="ECO:0000256" key="2">
    <source>
        <dbReference type="ARBA" id="ARBA00022777"/>
    </source>
</evidence>
<reference evidence="6" key="1">
    <citation type="submission" date="2024-02" db="EMBL/GenBank/DDBJ databases">
        <title>Draft genome sequence of new strains in genus Ureaplasma.</title>
        <authorList>
            <person name="Nakajima Y."/>
            <person name="Segawa T."/>
        </authorList>
    </citation>
    <scope>NUCLEOTIDE SEQUENCE [LARGE SCALE GENOMIC DNA]</scope>
    <source>
        <strain evidence="6">OM1</strain>
    </source>
</reference>
<dbReference type="PANTHER" id="PTHR20275">
    <property type="entry name" value="NAD KINASE"/>
    <property type="match status" value="1"/>
</dbReference>
<keyword evidence="3" id="KW-0521">NADP</keyword>
<dbReference type="InterPro" id="IPR017437">
    <property type="entry name" value="ATP-NAD_kinase_PpnK-typ_C"/>
</dbReference>
<dbReference type="Gene3D" id="3.40.50.10330">
    <property type="entry name" value="Probable inorganic polyphosphate/atp-NAD kinase, domain 1"/>
    <property type="match status" value="1"/>
</dbReference>
<keyword evidence="4" id="KW-0520">NAD</keyword>
<keyword evidence="7" id="KW-1185">Reference proteome</keyword>
<dbReference type="EMBL" id="BAABQM010000003">
    <property type="protein sequence ID" value="GAA5414792.1"/>
    <property type="molecule type" value="Genomic_DNA"/>
</dbReference>
<dbReference type="GO" id="GO:0016301">
    <property type="term" value="F:kinase activity"/>
    <property type="evidence" value="ECO:0007669"/>
    <property type="project" value="UniProtKB-KW"/>
</dbReference>